<evidence type="ECO:0000259" key="4">
    <source>
        <dbReference type="PROSITE" id="PS50067"/>
    </source>
</evidence>
<dbReference type="Pfam" id="PF00225">
    <property type="entry name" value="Kinesin"/>
    <property type="match status" value="1"/>
</dbReference>
<dbReference type="PANTHER" id="PTHR47117:SF2">
    <property type="entry name" value="KINESIN-LIKE PROTEIN KIF1A ISOFORM X1"/>
    <property type="match status" value="1"/>
</dbReference>
<evidence type="ECO:0000256" key="2">
    <source>
        <dbReference type="ARBA" id="ARBA00022840"/>
    </source>
</evidence>
<dbReference type="Proteomes" id="UP000265200">
    <property type="component" value="Chromosome 4"/>
</dbReference>
<reference evidence="5 6" key="2">
    <citation type="submission" date="2017-04" db="EMBL/GenBank/DDBJ databases">
        <title>CpG methylation of centromeres and impact of large insertions on vertebrate speciation.</title>
        <authorList>
            <person name="Ichikawa K."/>
            <person name="Yoshimura J."/>
            <person name="Morishita S."/>
        </authorList>
    </citation>
    <scope>NUCLEOTIDE SEQUENCE</scope>
    <source>
        <strain evidence="5 6">HSOK</strain>
    </source>
</reference>
<reference evidence="5" key="3">
    <citation type="submission" date="2025-08" db="UniProtKB">
        <authorList>
            <consortium name="Ensembl"/>
        </authorList>
    </citation>
    <scope>IDENTIFICATION</scope>
    <source>
        <strain evidence="5">HSOK</strain>
    </source>
</reference>
<dbReference type="AlphaFoldDB" id="A0A3P9HDA7"/>
<evidence type="ECO:0000256" key="3">
    <source>
        <dbReference type="PROSITE-ProRule" id="PRU00283"/>
    </source>
</evidence>
<dbReference type="GO" id="GO:0005524">
    <property type="term" value="F:ATP binding"/>
    <property type="evidence" value="ECO:0007669"/>
    <property type="project" value="UniProtKB-UniRule"/>
</dbReference>
<name>A0A3P9HDA7_ORYLA</name>
<dbReference type="Gene3D" id="3.40.850.10">
    <property type="entry name" value="Kinesin motor domain"/>
    <property type="match status" value="1"/>
</dbReference>
<keyword evidence="1 3" id="KW-0547">Nucleotide-binding</keyword>
<dbReference type="PROSITE" id="PS50067">
    <property type="entry name" value="KINESIN_MOTOR_2"/>
    <property type="match status" value="1"/>
</dbReference>
<protein>
    <recommendedName>
        <fullName evidence="4">Kinesin motor domain-containing protein</fullName>
    </recommendedName>
</protein>
<keyword evidence="2 3" id="KW-0067">ATP-binding</keyword>
<reference key="1">
    <citation type="journal article" date="2007" name="Nature">
        <title>The medaka draft genome and insights into vertebrate genome evolution.</title>
        <authorList>
            <person name="Kasahara M."/>
            <person name="Naruse K."/>
            <person name="Sasaki S."/>
            <person name="Nakatani Y."/>
            <person name="Qu W."/>
            <person name="Ahsan B."/>
            <person name="Yamada T."/>
            <person name="Nagayasu Y."/>
            <person name="Doi K."/>
            <person name="Kasai Y."/>
            <person name="Jindo T."/>
            <person name="Kobayashi D."/>
            <person name="Shimada A."/>
            <person name="Toyoda A."/>
            <person name="Kuroki Y."/>
            <person name="Fujiyama A."/>
            <person name="Sasaki T."/>
            <person name="Shimizu A."/>
            <person name="Asakawa S."/>
            <person name="Shimizu N."/>
            <person name="Hashimoto S."/>
            <person name="Yang J."/>
            <person name="Lee Y."/>
            <person name="Matsushima K."/>
            <person name="Sugano S."/>
            <person name="Sakaizumi M."/>
            <person name="Narita T."/>
            <person name="Ohishi K."/>
            <person name="Haga S."/>
            <person name="Ohta F."/>
            <person name="Nomoto H."/>
            <person name="Nogata K."/>
            <person name="Morishita T."/>
            <person name="Endo T."/>
            <person name="Shin-I T."/>
            <person name="Takeda H."/>
            <person name="Morishita S."/>
            <person name="Kohara Y."/>
        </authorList>
    </citation>
    <scope>NUCLEOTIDE SEQUENCE [LARGE SCALE GENOMIC DNA]</scope>
    <source>
        <strain>Hd-rR</strain>
    </source>
</reference>
<feature type="domain" description="Kinesin motor" evidence="4">
    <location>
        <begin position="1"/>
        <end position="156"/>
    </location>
</feature>
<organism evidence="5 6">
    <name type="scientific">Oryzias latipes</name>
    <name type="common">Japanese rice fish</name>
    <name type="synonym">Japanese killifish</name>
    <dbReference type="NCBI Taxonomy" id="8090"/>
    <lineage>
        <taxon>Eukaryota</taxon>
        <taxon>Metazoa</taxon>
        <taxon>Chordata</taxon>
        <taxon>Craniata</taxon>
        <taxon>Vertebrata</taxon>
        <taxon>Euteleostomi</taxon>
        <taxon>Actinopterygii</taxon>
        <taxon>Neopterygii</taxon>
        <taxon>Teleostei</taxon>
        <taxon>Neoteleostei</taxon>
        <taxon>Acanthomorphata</taxon>
        <taxon>Ovalentaria</taxon>
        <taxon>Atherinomorphae</taxon>
        <taxon>Beloniformes</taxon>
        <taxon>Adrianichthyidae</taxon>
        <taxon>Oryziinae</taxon>
        <taxon>Oryzias</taxon>
    </lineage>
</organism>
<dbReference type="SUPFAM" id="SSF52540">
    <property type="entry name" value="P-loop containing nucleoside triphosphate hydrolases"/>
    <property type="match status" value="1"/>
</dbReference>
<evidence type="ECO:0000313" key="5">
    <source>
        <dbReference type="Ensembl" id="ENSORLP00015005762.1"/>
    </source>
</evidence>
<evidence type="ECO:0000256" key="1">
    <source>
        <dbReference type="ARBA" id="ARBA00022741"/>
    </source>
</evidence>
<proteinExistence type="inferred from homology"/>
<reference evidence="5" key="4">
    <citation type="submission" date="2025-09" db="UniProtKB">
        <authorList>
            <consortium name="Ensembl"/>
        </authorList>
    </citation>
    <scope>IDENTIFICATION</scope>
    <source>
        <strain evidence="5">HSOK</strain>
    </source>
</reference>
<dbReference type="InterPro" id="IPR036961">
    <property type="entry name" value="Kinesin_motor_dom_sf"/>
</dbReference>
<dbReference type="Ensembl" id="ENSORLT00015005392.1">
    <property type="protein sequence ID" value="ENSORLP00015005762.1"/>
    <property type="gene ID" value="ENSORLG00015006571.1"/>
</dbReference>
<accession>A0A3P9HDA7</accession>
<dbReference type="GO" id="GO:0007018">
    <property type="term" value="P:microtubule-based movement"/>
    <property type="evidence" value="ECO:0007669"/>
    <property type="project" value="InterPro"/>
</dbReference>
<evidence type="ECO:0000313" key="6">
    <source>
        <dbReference type="Proteomes" id="UP000265200"/>
    </source>
</evidence>
<comment type="similarity">
    <text evidence="3">Belongs to the TRAFAC class myosin-kinesin ATPase superfamily. Kinesin family.</text>
</comment>
<sequence>NSMHHHVGFKSPEIFNVFSQPEDVNYASQMQVYKDIGEEMLLHAFEGYNVCIFAYGQTGAGKSYTMMGKQDVKDQQGIIPLKNQRQHRQQHVSYMEIYCERVRDLLNPKNKGNLRVREHPLMGPYVEDLSKLAVTSYNDIQDLMDSGNKLYFKDPL</sequence>
<dbReference type="InterPro" id="IPR001752">
    <property type="entry name" value="Kinesin_motor_dom"/>
</dbReference>
<dbReference type="SMART" id="SM00129">
    <property type="entry name" value="KISc"/>
    <property type="match status" value="1"/>
</dbReference>
<dbReference type="InterPro" id="IPR027417">
    <property type="entry name" value="P-loop_NTPase"/>
</dbReference>
<keyword evidence="3" id="KW-0505">Motor protein</keyword>
<dbReference type="PANTHER" id="PTHR47117">
    <property type="entry name" value="STAR-RELATED LIPID TRANSFER PROTEIN 9"/>
    <property type="match status" value="1"/>
</dbReference>
<feature type="binding site" evidence="3">
    <location>
        <begin position="56"/>
        <end position="63"/>
    </location>
    <ligand>
        <name>ATP</name>
        <dbReference type="ChEBI" id="CHEBI:30616"/>
    </ligand>
</feature>
<dbReference type="GO" id="GO:0003777">
    <property type="term" value="F:microtubule motor activity"/>
    <property type="evidence" value="ECO:0007669"/>
    <property type="project" value="InterPro"/>
</dbReference>
<dbReference type="GO" id="GO:0008017">
    <property type="term" value="F:microtubule binding"/>
    <property type="evidence" value="ECO:0007669"/>
    <property type="project" value="InterPro"/>
</dbReference>